<dbReference type="Proteomes" id="UP001215151">
    <property type="component" value="Unassembled WGS sequence"/>
</dbReference>
<feature type="region of interest" description="Disordered" evidence="1">
    <location>
        <begin position="345"/>
        <end position="411"/>
    </location>
</feature>
<sequence length="505" mass="54731">MIATLSIFRTSPPFDLSSTLALWDTTGTGHPVLKFRGKPKRRDDPTVEAWLKSVKEGCIARRVPKSYRPDIAKHFMSKKARSRVLDVEKVMRAVRGESWKWRWKDFKAAVRNMGYEHADILKAIATILVAIGMLCCGSDPVSAAIEIAGAVGDLMRALPTSESVGQRAIDAYINPHIAPKGTHLTLHPLYLRPPPLRNKVMFGTFSAFGASRPFDLASALASWSTTSPDHPVPEFKGKPKRKDDPTTETWLALVEKGCYARSVPKIHWPAVAKHFMGKKARSRVQQVEKVMRALHGEQWEWRWNDFKVAVMNMGWSIEETKTREVHVERKSSGLWWIVGGGKDESASASGSASKHGNGKAPQASKKALADAKATNKPTASTSSGSKLLSKPAPAKTVAPPKETKPSVSRSGSMFTLPALPFLRPAPQPQQTMLQTMTAQVPLWLLAATEALSTLSNEHPDVFTAVAAALVAVGTVSGGGSAAVAAIGEAAVVVGRALKSAHDRSH</sequence>
<comment type="caution">
    <text evidence="2">The sequence shown here is derived from an EMBL/GenBank/DDBJ whole genome shotgun (WGS) entry which is preliminary data.</text>
</comment>
<evidence type="ECO:0000256" key="1">
    <source>
        <dbReference type="SAM" id="MobiDB-lite"/>
    </source>
</evidence>
<evidence type="ECO:0000313" key="2">
    <source>
        <dbReference type="EMBL" id="KAJ8489424.1"/>
    </source>
</evidence>
<evidence type="ECO:0000313" key="3">
    <source>
        <dbReference type="Proteomes" id="UP001215151"/>
    </source>
</evidence>
<protein>
    <submittedName>
        <fullName evidence="2">Uncharacterized protein</fullName>
    </submittedName>
</protein>
<accession>A0AAD7TYP9</accession>
<dbReference type="AlphaFoldDB" id="A0AAD7TYP9"/>
<dbReference type="EMBL" id="JAPEVG010000049">
    <property type="protein sequence ID" value="KAJ8489424.1"/>
    <property type="molecule type" value="Genomic_DNA"/>
</dbReference>
<gene>
    <name evidence="2" type="ORF">ONZ51_g2934</name>
</gene>
<name>A0AAD7TYP9_9APHY</name>
<organism evidence="2 3">
    <name type="scientific">Trametes cubensis</name>
    <dbReference type="NCBI Taxonomy" id="1111947"/>
    <lineage>
        <taxon>Eukaryota</taxon>
        <taxon>Fungi</taxon>
        <taxon>Dikarya</taxon>
        <taxon>Basidiomycota</taxon>
        <taxon>Agaricomycotina</taxon>
        <taxon>Agaricomycetes</taxon>
        <taxon>Polyporales</taxon>
        <taxon>Polyporaceae</taxon>
        <taxon>Trametes</taxon>
    </lineage>
</organism>
<proteinExistence type="predicted"/>
<feature type="compositionally biased region" description="Low complexity" evidence="1">
    <location>
        <begin position="390"/>
        <end position="400"/>
    </location>
</feature>
<keyword evidence="3" id="KW-1185">Reference proteome</keyword>
<reference evidence="2" key="1">
    <citation type="submission" date="2022-11" db="EMBL/GenBank/DDBJ databases">
        <title>Genome Sequence of Cubamyces cubensis.</title>
        <authorList>
            <person name="Buettner E."/>
        </authorList>
    </citation>
    <scope>NUCLEOTIDE SEQUENCE</scope>
    <source>
        <strain evidence="2">MPL-01</strain>
    </source>
</reference>
<feature type="compositionally biased region" description="Polar residues" evidence="1">
    <location>
        <begin position="375"/>
        <end position="386"/>
    </location>
</feature>
<feature type="compositionally biased region" description="Low complexity" evidence="1">
    <location>
        <begin position="346"/>
        <end position="360"/>
    </location>
</feature>